<accession>A0AAU7JHE4</accession>
<feature type="domain" description="ABC transmembrane type-1" evidence="8">
    <location>
        <begin position="55"/>
        <end position="235"/>
    </location>
</feature>
<evidence type="ECO:0000256" key="2">
    <source>
        <dbReference type="ARBA" id="ARBA00022448"/>
    </source>
</evidence>
<dbReference type="PANTHER" id="PTHR30151:SF0">
    <property type="entry name" value="ABC TRANSPORTER PERMEASE PROTEIN MJ0413-RELATED"/>
    <property type="match status" value="1"/>
</dbReference>
<evidence type="ECO:0000256" key="7">
    <source>
        <dbReference type="RuleBase" id="RU363032"/>
    </source>
</evidence>
<keyword evidence="5 7" id="KW-1133">Transmembrane helix</keyword>
<name>A0AAU7JHE4_9HYPH</name>
<dbReference type="EMBL" id="CP157484">
    <property type="protein sequence ID" value="XBO39606.1"/>
    <property type="molecule type" value="Genomic_DNA"/>
</dbReference>
<dbReference type="CDD" id="cd06261">
    <property type="entry name" value="TM_PBP2"/>
    <property type="match status" value="1"/>
</dbReference>
<proteinExistence type="inferred from homology"/>
<dbReference type="InterPro" id="IPR000515">
    <property type="entry name" value="MetI-like"/>
</dbReference>
<evidence type="ECO:0000256" key="3">
    <source>
        <dbReference type="ARBA" id="ARBA00022475"/>
    </source>
</evidence>
<evidence type="ECO:0000259" key="8">
    <source>
        <dbReference type="PROSITE" id="PS50928"/>
    </source>
</evidence>
<keyword evidence="2 7" id="KW-0813">Transport</keyword>
<gene>
    <name evidence="9" type="ORF">ABEG18_02140</name>
</gene>
<dbReference type="RefSeq" id="WP_406856451.1">
    <property type="nucleotide sequence ID" value="NZ_CP157484.1"/>
</dbReference>
<dbReference type="AlphaFoldDB" id="A0AAU7JHE4"/>
<comment type="similarity">
    <text evidence="7">Belongs to the binding-protein-dependent transport system permease family.</text>
</comment>
<dbReference type="Gene3D" id="1.10.3720.10">
    <property type="entry name" value="MetI-like"/>
    <property type="match status" value="1"/>
</dbReference>
<feature type="transmembrane region" description="Helical" evidence="7">
    <location>
        <begin position="217"/>
        <end position="236"/>
    </location>
</feature>
<evidence type="ECO:0000256" key="6">
    <source>
        <dbReference type="ARBA" id="ARBA00023136"/>
    </source>
</evidence>
<dbReference type="GO" id="GO:0005886">
    <property type="term" value="C:plasma membrane"/>
    <property type="evidence" value="ECO:0007669"/>
    <property type="project" value="UniProtKB-SubCell"/>
</dbReference>
<evidence type="ECO:0000256" key="5">
    <source>
        <dbReference type="ARBA" id="ARBA00022989"/>
    </source>
</evidence>
<dbReference type="Pfam" id="PF00528">
    <property type="entry name" value="BPD_transp_1"/>
    <property type="match status" value="1"/>
</dbReference>
<keyword evidence="3" id="KW-1003">Cell membrane</keyword>
<dbReference type="InterPro" id="IPR035906">
    <property type="entry name" value="MetI-like_sf"/>
</dbReference>
<feature type="transmembrane region" description="Helical" evidence="7">
    <location>
        <begin position="96"/>
        <end position="115"/>
    </location>
</feature>
<sequence>MRAAAVRYSPLLALLLLWEALTLLRITPPEMLPGPGAVLAALWEMLRSGELITNAARSLSRAAAGLAAAIVVGVASGLFMATFRPFRLLVNPIVQIFYPMPKSALIPLVMIWFGLGDSSKIFLIFLGCLLPVIVSTYNGARGVNHVLKWSAASLGASRWEVLREVVIPAAKPDILAGCRTALAFSFILMVSSEFVIAKDGVGFLISSLGDGGTYPAMFAVILTVAAAGFAADRLYAAFSRRQLRWREP</sequence>
<comment type="subcellular location">
    <subcellularLocation>
        <location evidence="1 7">Cell membrane</location>
        <topology evidence="1 7">Multi-pass membrane protein</topology>
    </subcellularLocation>
</comment>
<feature type="transmembrane region" description="Helical" evidence="7">
    <location>
        <begin position="64"/>
        <end position="84"/>
    </location>
</feature>
<protein>
    <submittedName>
        <fullName evidence="9">ABC transporter permease</fullName>
    </submittedName>
</protein>
<keyword evidence="4 7" id="KW-0812">Transmembrane</keyword>
<dbReference type="PANTHER" id="PTHR30151">
    <property type="entry name" value="ALKANE SULFONATE ABC TRANSPORTER-RELATED, MEMBRANE SUBUNIT"/>
    <property type="match status" value="1"/>
</dbReference>
<evidence type="ECO:0000313" key="9">
    <source>
        <dbReference type="EMBL" id="XBO39606.1"/>
    </source>
</evidence>
<organism evidence="9">
    <name type="scientific">Alsobacter sp. KACC 23698</name>
    <dbReference type="NCBI Taxonomy" id="3149229"/>
    <lineage>
        <taxon>Bacteria</taxon>
        <taxon>Pseudomonadati</taxon>
        <taxon>Pseudomonadota</taxon>
        <taxon>Alphaproteobacteria</taxon>
        <taxon>Hyphomicrobiales</taxon>
        <taxon>Alsobacteraceae</taxon>
        <taxon>Alsobacter</taxon>
    </lineage>
</organism>
<dbReference type="SUPFAM" id="SSF161098">
    <property type="entry name" value="MetI-like"/>
    <property type="match status" value="1"/>
</dbReference>
<dbReference type="GO" id="GO:0055085">
    <property type="term" value="P:transmembrane transport"/>
    <property type="evidence" value="ECO:0007669"/>
    <property type="project" value="InterPro"/>
</dbReference>
<feature type="transmembrane region" description="Helical" evidence="7">
    <location>
        <begin position="121"/>
        <end position="140"/>
    </location>
</feature>
<evidence type="ECO:0000256" key="1">
    <source>
        <dbReference type="ARBA" id="ARBA00004651"/>
    </source>
</evidence>
<keyword evidence="6 7" id="KW-0472">Membrane</keyword>
<dbReference type="PROSITE" id="PS50928">
    <property type="entry name" value="ABC_TM1"/>
    <property type="match status" value="1"/>
</dbReference>
<feature type="transmembrane region" description="Helical" evidence="7">
    <location>
        <begin position="180"/>
        <end position="197"/>
    </location>
</feature>
<reference evidence="9" key="1">
    <citation type="submission" date="2024-05" db="EMBL/GenBank/DDBJ databases">
        <authorList>
            <person name="Kim S."/>
            <person name="Heo J."/>
            <person name="Choi H."/>
            <person name="Choi Y."/>
            <person name="Kwon S.-W."/>
            <person name="Kim Y."/>
        </authorList>
    </citation>
    <scope>NUCLEOTIDE SEQUENCE</scope>
    <source>
        <strain evidence="9">KACC 23698</strain>
    </source>
</reference>
<evidence type="ECO:0000256" key="4">
    <source>
        <dbReference type="ARBA" id="ARBA00022692"/>
    </source>
</evidence>